<organism evidence="1 2">
    <name type="scientific">Hyphopichia burtonii NRRL Y-1933</name>
    <dbReference type="NCBI Taxonomy" id="984485"/>
    <lineage>
        <taxon>Eukaryota</taxon>
        <taxon>Fungi</taxon>
        <taxon>Dikarya</taxon>
        <taxon>Ascomycota</taxon>
        <taxon>Saccharomycotina</taxon>
        <taxon>Pichiomycetes</taxon>
        <taxon>Debaryomycetaceae</taxon>
        <taxon>Hyphopichia</taxon>
    </lineage>
</organism>
<gene>
    <name evidence="1" type="ORF">HYPBUDRAFT_226404</name>
</gene>
<dbReference type="GeneID" id="30997666"/>
<name>A0A1E4RE44_9ASCO</name>
<evidence type="ECO:0000313" key="1">
    <source>
        <dbReference type="EMBL" id="ODV65520.1"/>
    </source>
</evidence>
<accession>A0A1E4RE44</accession>
<proteinExistence type="predicted"/>
<dbReference type="Proteomes" id="UP000095085">
    <property type="component" value="Unassembled WGS sequence"/>
</dbReference>
<protein>
    <submittedName>
        <fullName evidence="1">Uncharacterized protein</fullName>
    </submittedName>
</protein>
<dbReference type="EMBL" id="KV454544">
    <property type="protein sequence ID" value="ODV65520.1"/>
    <property type="molecule type" value="Genomic_DNA"/>
</dbReference>
<dbReference type="AlphaFoldDB" id="A0A1E4RE44"/>
<dbReference type="RefSeq" id="XP_020074587.1">
    <property type="nucleotide sequence ID" value="XM_020223117.1"/>
</dbReference>
<reference evidence="2" key="1">
    <citation type="submission" date="2016-05" db="EMBL/GenBank/DDBJ databases">
        <title>Comparative genomics of biotechnologically important yeasts.</title>
        <authorList>
            <consortium name="DOE Joint Genome Institute"/>
            <person name="Riley R."/>
            <person name="Haridas S."/>
            <person name="Wolfe K.H."/>
            <person name="Lopes M.R."/>
            <person name="Hittinger C.T."/>
            <person name="Goker M."/>
            <person name="Salamov A."/>
            <person name="Wisecaver J."/>
            <person name="Long T.M."/>
            <person name="Aerts A.L."/>
            <person name="Barry K."/>
            <person name="Choi C."/>
            <person name="Clum A."/>
            <person name="Coughlan A.Y."/>
            <person name="Deshpande S."/>
            <person name="Douglass A.P."/>
            <person name="Hanson S.J."/>
            <person name="Klenk H.-P."/>
            <person name="Labutti K."/>
            <person name="Lapidus A."/>
            <person name="Lindquist E."/>
            <person name="Lipzen A."/>
            <person name="Meier-Kolthoff J.P."/>
            <person name="Ohm R.A."/>
            <person name="Otillar R.P."/>
            <person name="Pangilinan J."/>
            <person name="Peng Y."/>
            <person name="Rokas A."/>
            <person name="Rosa C.A."/>
            <person name="Scheuner C."/>
            <person name="Sibirny A.A."/>
            <person name="Slot J.C."/>
            <person name="Stielow J.B."/>
            <person name="Sun H."/>
            <person name="Kurtzman C.P."/>
            <person name="Blackwell M."/>
            <person name="Grigoriev I.V."/>
            <person name="Jeffries T.W."/>
        </authorList>
    </citation>
    <scope>NUCLEOTIDE SEQUENCE [LARGE SCALE GENOMIC DNA]</scope>
    <source>
        <strain evidence="2">NRRL Y-1933</strain>
    </source>
</reference>
<sequence length="79" mass="8034">MSSYGKRTPGQSGLHPCTNESRCAGLSSRAMHPYISCGYWPMTNLTPYSAVQHPVGQAVGVGDGSTVGSTVGSAVGSTS</sequence>
<evidence type="ECO:0000313" key="2">
    <source>
        <dbReference type="Proteomes" id="UP000095085"/>
    </source>
</evidence>
<keyword evidence="2" id="KW-1185">Reference proteome</keyword>